<comment type="caution">
    <text evidence="2">The sequence shown here is derived from an EMBL/GenBank/DDBJ whole genome shotgun (WGS) entry which is preliminary data.</text>
</comment>
<evidence type="ECO:0000313" key="2">
    <source>
        <dbReference type="EMBL" id="TCJ23029.1"/>
    </source>
</evidence>
<evidence type="ECO:0000313" key="3">
    <source>
        <dbReference type="Proteomes" id="UP000295453"/>
    </source>
</evidence>
<evidence type="ECO:0000256" key="1">
    <source>
        <dbReference type="SAM" id="Phobius"/>
    </source>
</evidence>
<dbReference type="EMBL" id="SJZJ01000019">
    <property type="protein sequence ID" value="TCJ23029.1"/>
    <property type="molecule type" value="Genomic_DNA"/>
</dbReference>
<keyword evidence="3" id="KW-1185">Reference proteome</keyword>
<gene>
    <name evidence="2" type="ORF">EPD65_11750</name>
</gene>
<protein>
    <submittedName>
        <fullName evidence="2">Uncharacterized protein</fullName>
    </submittedName>
</protein>
<name>A0A4R1BY78_9ACTN</name>
<sequence length="60" mass="5912">MKKFLGRIGETARGGAAGVASAQGAIGVATVSGGCWVQFGNGWALIVGGGFMLLGAWGSR</sequence>
<organism evidence="2 3">
    <name type="scientific">Nocardioides jejuensis</name>
    <dbReference type="NCBI Taxonomy" id="2502782"/>
    <lineage>
        <taxon>Bacteria</taxon>
        <taxon>Bacillati</taxon>
        <taxon>Actinomycetota</taxon>
        <taxon>Actinomycetes</taxon>
        <taxon>Propionibacteriales</taxon>
        <taxon>Nocardioidaceae</taxon>
        <taxon>Nocardioides</taxon>
    </lineage>
</organism>
<dbReference type="Proteomes" id="UP000295453">
    <property type="component" value="Unassembled WGS sequence"/>
</dbReference>
<accession>A0A4R1BY78</accession>
<dbReference type="PROSITE" id="PS51257">
    <property type="entry name" value="PROKAR_LIPOPROTEIN"/>
    <property type="match status" value="1"/>
</dbReference>
<dbReference type="RefSeq" id="WP_131584349.1">
    <property type="nucleotide sequence ID" value="NZ_SJZJ01000019.1"/>
</dbReference>
<proteinExistence type="predicted"/>
<keyword evidence="1" id="KW-1133">Transmembrane helix</keyword>
<dbReference type="AlphaFoldDB" id="A0A4R1BY78"/>
<keyword evidence="1" id="KW-0812">Transmembrane</keyword>
<reference evidence="2 3" key="1">
    <citation type="submission" date="2019-03" db="EMBL/GenBank/DDBJ databases">
        <authorList>
            <person name="Kim M.K.M."/>
        </authorList>
    </citation>
    <scope>NUCLEOTIDE SEQUENCE [LARGE SCALE GENOMIC DNA]</scope>
    <source>
        <strain evidence="2 3">18JY15-6</strain>
    </source>
</reference>
<feature type="transmembrane region" description="Helical" evidence="1">
    <location>
        <begin position="42"/>
        <end position="59"/>
    </location>
</feature>
<keyword evidence="1" id="KW-0472">Membrane</keyword>